<accession>A0ACB5UAD6</accession>
<name>A0ACB5UAD6_CANBO</name>
<protein>
    <submittedName>
        <fullName evidence="1">Unnamed protein product</fullName>
    </submittedName>
</protein>
<sequence length="85" mass="9495">MVDVRSEDLTGVELNGSDDDIDDEEEEEDSDEEEEEDSDEEEEEDSDEEDKSVDGSLTFLILLKFVDFDLCSEAFVGLAYDGSGI</sequence>
<comment type="caution">
    <text evidence="1">The sequence shown here is derived from an EMBL/GenBank/DDBJ whole genome shotgun (WGS) entry which is preliminary data.</text>
</comment>
<keyword evidence="2" id="KW-1185">Reference proteome</keyword>
<dbReference type="EMBL" id="BSXV01007830">
    <property type="protein sequence ID" value="GMF05650.1"/>
    <property type="molecule type" value="Genomic_DNA"/>
</dbReference>
<evidence type="ECO:0000313" key="1">
    <source>
        <dbReference type="EMBL" id="GMF05650.1"/>
    </source>
</evidence>
<reference evidence="1" key="1">
    <citation type="submission" date="2023-04" db="EMBL/GenBank/DDBJ databases">
        <title>Candida boidinii NBRC 1967.</title>
        <authorList>
            <person name="Ichikawa N."/>
            <person name="Sato H."/>
            <person name="Tonouchi N."/>
        </authorList>
    </citation>
    <scope>NUCLEOTIDE SEQUENCE</scope>
    <source>
        <strain evidence="1">NBRC 1967</strain>
    </source>
</reference>
<organism evidence="1 2">
    <name type="scientific">Candida boidinii</name>
    <name type="common">Yeast</name>
    <dbReference type="NCBI Taxonomy" id="5477"/>
    <lineage>
        <taxon>Eukaryota</taxon>
        <taxon>Fungi</taxon>
        <taxon>Dikarya</taxon>
        <taxon>Ascomycota</taxon>
        <taxon>Saccharomycotina</taxon>
        <taxon>Pichiomycetes</taxon>
        <taxon>Pichiales</taxon>
        <taxon>Pichiaceae</taxon>
        <taxon>Ogataea</taxon>
        <taxon>Ogataea/Candida clade</taxon>
    </lineage>
</organism>
<evidence type="ECO:0000313" key="2">
    <source>
        <dbReference type="Proteomes" id="UP001165101"/>
    </source>
</evidence>
<dbReference type="Proteomes" id="UP001165101">
    <property type="component" value="Unassembled WGS sequence"/>
</dbReference>
<gene>
    <name evidence="1" type="ORF">Cboi01_000662200</name>
</gene>
<proteinExistence type="predicted"/>